<evidence type="ECO:0000313" key="3">
    <source>
        <dbReference type="EMBL" id="MCF4102130.1"/>
    </source>
</evidence>
<dbReference type="EMBL" id="JAKGTH010000009">
    <property type="protein sequence ID" value="MCF4102130.1"/>
    <property type="molecule type" value="Genomic_DNA"/>
</dbReference>
<sequence>MKQNKNIAVICNYELHANRIGGMDRFFVAYDEICKKAGFTIVWFFSGGKKYDFYRALNLHIASGDLENYFIEFQKEYKFDVVITHFMELCTSFYKQIKTHGNPQLIAVDHNPRPIEGFTLKKQLKNKIKGFLYSRYVNQFIGVSQYTAESIITDFGHHLKRKTRVIYNGVETNVYLKRIAENSAKFIVASHLRPSKGIQDLIKAVAEIPPALRHDLQIDIYGEGPMKQELTQLVKCYKLEKNIIFKGSVSNLYELYKHYSYLLHPTYMECFSLSILESLASNVPVVTTPVGGNEEIIEDEVNGYIFPTKDIRALTQILSEILSKKRDIKKNVSLKIEKDFTLQIMVENHFKILECI</sequence>
<dbReference type="Pfam" id="PF13439">
    <property type="entry name" value="Glyco_transf_4"/>
    <property type="match status" value="1"/>
</dbReference>
<feature type="domain" description="Glycosyl transferase family 1" evidence="1">
    <location>
        <begin position="179"/>
        <end position="325"/>
    </location>
</feature>
<organism evidence="3 4">
    <name type="scientific">Gillisia lutea</name>
    <dbReference type="NCBI Taxonomy" id="2909668"/>
    <lineage>
        <taxon>Bacteria</taxon>
        <taxon>Pseudomonadati</taxon>
        <taxon>Bacteroidota</taxon>
        <taxon>Flavobacteriia</taxon>
        <taxon>Flavobacteriales</taxon>
        <taxon>Flavobacteriaceae</taxon>
        <taxon>Gillisia</taxon>
    </lineage>
</organism>
<dbReference type="CDD" id="cd03801">
    <property type="entry name" value="GT4_PimA-like"/>
    <property type="match status" value="1"/>
</dbReference>
<accession>A0ABS9EGY8</accession>
<reference evidence="3" key="1">
    <citation type="submission" date="2022-01" db="EMBL/GenBank/DDBJ databases">
        <title>Gillisia lutea sp. nov., isolated from marine plastic residues from the Malvarosa beach (Valencia, Spain).</title>
        <authorList>
            <person name="Vidal-Verdu A."/>
            <person name="Molina-Menor E."/>
            <person name="Satari L."/>
            <person name="Pascual J."/>
            <person name="Pereto J."/>
            <person name="Porcar M."/>
        </authorList>
    </citation>
    <scope>NUCLEOTIDE SEQUENCE</scope>
    <source>
        <strain evidence="3">M10.2A</strain>
    </source>
</reference>
<name>A0ABS9EGY8_9FLAO</name>
<dbReference type="Pfam" id="PF00534">
    <property type="entry name" value="Glycos_transf_1"/>
    <property type="match status" value="1"/>
</dbReference>
<dbReference type="InterPro" id="IPR028098">
    <property type="entry name" value="Glyco_trans_4-like_N"/>
</dbReference>
<comment type="caution">
    <text evidence="3">The sequence shown here is derived from an EMBL/GenBank/DDBJ whole genome shotgun (WGS) entry which is preliminary data.</text>
</comment>
<dbReference type="SUPFAM" id="SSF53756">
    <property type="entry name" value="UDP-Glycosyltransferase/glycogen phosphorylase"/>
    <property type="match status" value="1"/>
</dbReference>
<feature type="domain" description="Glycosyltransferase subfamily 4-like N-terminal" evidence="2">
    <location>
        <begin position="70"/>
        <end position="173"/>
    </location>
</feature>
<dbReference type="RefSeq" id="WP_236134277.1">
    <property type="nucleotide sequence ID" value="NZ_JAKGTH010000009.1"/>
</dbReference>
<evidence type="ECO:0000313" key="4">
    <source>
        <dbReference type="Proteomes" id="UP001179363"/>
    </source>
</evidence>
<protein>
    <submittedName>
        <fullName evidence="3">Glycosyltransferase family 4 protein</fullName>
    </submittedName>
</protein>
<evidence type="ECO:0000259" key="1">
    <source>
        <dbReference type="Pfam" id="PF00534"/>
    </source>
</evidence>
<evidence type="ECO:0000259" key="2">
    <source>
        <dbReference type="Pfam" id="PF13439"/>
    </source>
</evidence>
<dbReference type="Proteomes" id="UP001179363">
    <property type="component" value="Unassembled WGS sequence"/>
</dbReference>
<proteinExistence type="predicted"/>
<dbReference type="InterPro" id="IPR001296">
    <property type="entry name" value="Glyco_trans_1"/>
</dbReference>
<dbReference type="Gene3D" id="3.40.50.2000">
    <property type="entry name" value="Glycogen Phosphorylase B"/>
    <property type="match status" value="2"/>
</dbReference>
<dbReference type="PANTHER" id="PTHR12526:SF630">
    <property type="entry name" value="GLYCOSYLTRANSFERASE"/>
    <property type="match status" value="1"/>
</dbReference>
<gene>
    <name evidence="3" type="ORF">L1I30_10665</name>
</gene>
<dbReference type="PANTHER" id="PTHR12526">
    <property type="entry name" value="GLYCOSYLTRANSFERASE"/>
    <property type="match status" value="1"/>
</dbReference>
<keyword evidence="4" id="KW-1185">Reference proteome</keyword>